<dbReference type="InterPro" id="IPR011991">
    <property type="entry name" value="ArsR-like_HTH"/>
</dbReference>
<dbReference type="InterPro" id="IPR036390">
    <property type="entry name" value="WH_DNA-bd_sf"/>
</dbReference>
<protein>
    <submittedName>
        <fullName evidence="1">Winged helix-turn-helix transcriptional regulator</fullName>
    </submittedName>
</protein>
<dbReference type="Proteomes" id="UP000593966">
    <property type="component" value="Chromosome"/>
</dbReference>
<name>A0A7S6VVE3_9GAMM</name>
<reference evidence="1 2" key="1">
    <citation type="submission" date="2020-02" db="EMBL/GenBank/DDBJ databases">
        <title>Tigecycline-resistant Acinetobacter species from pigs and migratory birds.</title>
        <authorList>
            <person name="Chen C."/>
            <person name="Sun J."/>
            <person name="Liao X.-P."/>
            <person name="Liu Y.-H."/>
        </authorList>
    </citation>
    <scope>NUCLEOTIDE SEQUENCE [LARGE SCALE GENOMIC DNA]</scope>
    <source>
        <strain evidence="1 2">YH12207_T</strain>
    </source>
</reference>
<proteinExistence type="predicted"/>
<dbReference type="GO" id="GO:0006355">
    <property type="term" value="P:regulation of DNA-templated transcription"/>
    <property type="evidence" value="ECO:0007669"/>
    <property type="project" value="UniProtKB-ARBA"/>
</dbReference>
<dbReference type="InterPro" id="IPR036388">
    <property type="entry name" value="WH-like_DNA-bd_sf"/>
</dbReference>
<dbReference type="SUPFAM" id="SSF46785">
    <property type="entry name" value="Winged helix' DNA-binding domain"/>
    <property type="match status" value="1"/>
</dbReference>
<dbReference type="AlphaFoldDB" id="A0A7S6VVE3"/>
<sequence>MSTYTEIFDMMIFTLSQFAQSGKALNTKEIQNLLDVSQRTAQRICKELNESGWLEYRKVGREKLYSASVKTKELFKVAL</sequence>
<keyword evidence="2" id="KW-1185">Reference proteome</keyword>
<accession>A0A7S6VVE3</accession>
<dbReference type="EMBL" id="CP048659">
    <property type="protein sequence ID" value="QOW45521.1"/>
    <property type="molecule type" value="Genomic_DNA"/>
</dbReference>
<evidence type="ECO:0000313" key="2">
    <source>
        <dbReference type="Proteomes" id="UP000593966"/>
    </source>
</evidence>
<gene>
    <name evidence="1" type="ORF">G0028_06180</name>
</gene>
<organism evidence="1 2">
    <name type="scientific">Acinetobacter piscicola</name>
    <dbReference type="NCBI Taxonomy" id="2006115"/>
    <lineage>
        <taxon>Bacteria</taxon>
        <taxon>Pseudomonadati</taxon>
        <taxon>Pseudomonadota</taxon>
        <taxon>Gammaproteobacteria</taxon>
        <taxon>Moraxellales</taxon>
        <taxon>Moraxellaceae</taxon>
        <taxon>Acinetobacter</taxon>
    </lineage>
</organism>
<dbReference type="RefSeq" id="WP_180044809.1">
    <property type="nucleotide sequence ID" value="NZ_CP048659.1"/>
</dbReference>
<evidence type="ECO:0000313" key="1">
    <source>
        <dbReference type="EMBL" id="QOW45521.1"/>
    </source>
</evidence>
<dbReference type="Gene3D" id="1.10.10.10">
    <property type="entry name" value="Winged helix-like DNA-binding domain superfamily/Winged helix DNA-binding domain"/>
    <property type="match status" value="1"/>
</dbReference>
<dbReference type="CDD" id="cd00090">
    <property type="entry name" value="HTH_ARSR"/>
    <property type="match status" value="1"/>
</dbReference>